<evidence type="ECO:0000256" key="1">
    <source>
        <dbReference type="ARBA" id="ARBA00005870"/>
    </source>
</evidence>
<dbReference type="InterPro" id="IPR005517">
    <property type="entry name" value="Transl_elong_EFG/EF2_IV"/>
</dbReference>
<dbReference type="InterPro" id="IPR000795">
    <property type="entry name" value="T_Tr_GTP-bd_dom"/>
</dbReference>
<dbReference type="FunFam" id="3.40.50.300:FF:000029">
    <property type="entry name" value="Elongation factor G"/>
    <property type="match status" value="1"/>
</dbReference>
<dbReference type="Gene3D" id="3.40.50.300">
    <property type="entry name" value="P-loop containing nucleotide triphosphate hydrolases"/>
    <property type="match status" value="1"/>
</dbReference>
<dbReference type="InterPro" id="IPR041095">
    <property type="entry name" value="EFG_II"/>
</dbReference>
<comment type="function">
    <text evidence="7 8">Catalyzes the GTP-dependent ribosomal translocation step during translation elongation. During this step, the ribosome changes from the pre-translocational (PRE) to the post-translocational (POST) state as the newly formed A-site-bound peptidyl-tRNA and P-site-bound deacylated tRNA move to the P and E sites, respectively. Catalyzes the coordinated movement of the two tRNA molecules, the mRNA and conformational changes in the ribosome.</text>
</comment>
<evidence type="ECO:0000256" key="5">
    <source>
        <dbReference type="ARBA" id="ARBA00022917"/>
    </source>
</evidence>
<dbReference type="SUPFAM" id="SSF52540">
    <property type="entry name" value="P-loop containing nucleoside triphosphate hydrolases"/>
    <property type="match status" value="1"/>
</dbReference>
<dbReference type="InterPro" id="IPR035647">
    <property type="entry name" value="EFG_III/V"/>
</dbReference>
<evidence type="ECO:0000259" key="9">
    <source>
        <dbReference type="PROSITE" id="PS51722"/>
    </source>
</evidence>
<dbReference type="Gene3D" id="3.30.230.10">
    <property type="match status" value="1"/>
</dbReference>
<dbReference type="GO" id="GO:0005525">
    <property type="term" value="F:GTP binding"/>
    <property type="evidence" value="ECO:0007669"/>
    <property type="project" value="UniProtKB-UniRule"/>
</dbReference>
<dbReference type="InterPro" id="IPR047872">
    <property type="entry name" value="EFG_IV"/>
</dbReference>
<dbReference type="HAMAP" id="MF_00054_B">
    <property type="entry name" value="EF_G_EF_2_B"/>
    <property type="match status" value="1"/>
</dbReference>
<reference evidence="10 11" key="1">
    <citation type="submission" date="2020-10" db="EMBL/GenBank/DDBJ databases">
        <title>Complete genome sequence of Paludibaculum fermentans P105T, a facultatively anaerobic acidobacterium capable of dissimilatory Fe(III) reduction.</title>
        <authorList>
            <person name="Dedysh S.N."/>
            <person name="Beletsky A.V."/>
            <person name="Kulichevskaya I.S."/>
            <person name="Mardanov A.V."/>
            <person name="Ravin N.V."/>
        </authorList>
    </citation>
    <scope>NUCLEOTIDE SEQUENCE [LARGE SCALE GENOMIC DNA]</scope>
    <source>
        <strain evidence="10 11">P105</strain>
    </source>
</reference>
<dbReference type="SUPFAM" id="SSF54211">
    <property type="entry name" value="Ribosomal protein S5 domain 2-like"/>
    <property type="match status" value="1"/>
</dbReference>
<evidence type="ECO:0000256" key="2">
    <source>
        <dbReference type="ARBA" id="ARBA00017872"/>
    </source>
</evidence>
<dbReference type="InterPro" id="IPR027417">
    <property type="entry name" value="P-loop_NTPase"/>
</dbReference>
<dbReference type="GO" id="GO:0005737">
    <property type="term" value="C:cytoplasm"/>
    <property type="evidence" value="ECO:0007669"/>
    <property type="project" value="UniProtKB-SubCell"/>
</dbReference>
<proteinExistence type="inferred from homology"/>
<evidence type="ECO:0000256" key="8">
    <source>
        <dbReference type="HAMAP-Rule" id="MF_00054"/>
    </source>
</evidence>
<dbReference type="Pfam" id="PF03764">
    <property type="entry name" value="EFG_IV"/>
    <property type="match status" value="1"/>
</dbReference>
<dbReference type="PANTHER" id="PTHR43261:SF1">
    <property type="entry name" value="RIBOSOME-RELEASING FACTOR 2, MITOCHONDRIAL"/>
    <property type="match status" value="1"/>
</dbReference>
<dbReference type="FunFam" id="2.40.30.10:FF:000006">
    <property type="entry name" value="Elongation factor G"/>
    <property type="match status" value="1"/>
</dbReference>
<dbReference type="Pfam" id="PF00679">
    <property type="entry name" value="EFG_C"/>
    <property type="match status" value="1"/>
</dbReference>
<keyword evidence="4 8" id="KW-0251">Elongation factor</keyword>
<dbReference type="AlphaFoldDB" id="A0A7S7NMB6"/>
<accession>A0A7S7NMB6</accession>
<dbReference type="RefSeq" id="WP_194447946.1">
    <property type="nucleotide sequence ID" value="NZ_CP063849.1"/>
</dbReference>
<dbReference type="CDD" id="cd16262">
    <property type="entry name" value="EFG_III"/>
    <property type="match status" value="1"/>
</dbReference>
<keyword evidence="11" id="KW-1185">Reference proteome</keyword>
<evidence type="ECO:0000256" key="6">
    <source>
        <dbReference type="ARBA" id="ARBA00023134"/>
    </source>
</evidence>
<dbReference type="PANTHER" id="PTHR43261">
    <property type="entry name" value="TRANSLATION ELONGATION FACTOR G-RELATED"/>
    <property type="match status" value="1"/>
</dbReference>
<dbReference type="InterPro" id="IPR031157">
    <property type="entry name" value="G_TR_CS"/>
</dbReference>
<evidence type="ECO:0000256" key="7">
    <source>
        <dbReference type="ARBA" id="ARBA00024731"/>
    </source>
</evidence>
<keyword evidence="8" id="KW-0963">Cytoplasm</keyword>
<comment type="similarity">
    <text evidence="1 8">Belongs to the TRAFAC class translation factor GTPase superfamily. Classic translation factor GTPase family. EF-G/EF-2 subfamily.</text>
</comment>
<dbReference type="InterPro" id="IPR014721">
    <property type="entry name" value="Ribsml_uS5_D2-typ_fold_subgr"/>
</dbReference>
<protein>
    <recommendedName>
        <fullName evidence="2 8">Elongation factor G</fullName>
        <shortName evidence="8">EF-G</shortName>
    </recommendedName>
</protein>
<dbReference type="InterPro" id="IPR053905">
    <property type="entry name" value="EF-G-like_DII"/>
</dbReference>
<dbReference type="SMART" id="SM00838">
    <property type="entry name" value="EFG_C"/>
    <property type="match status" value="1"/>
</dbReference>
<feature type="binding site" evidence="8">
    <location>
        <begin position="135"/>
        <end position="138"/>
    </location>
    <ligand>
        <name>GTP</name>
        <dbReference type="ChEBI" id="CHEBI:37565"/>
    </ligand>
</feature>
<dbReference type="Gene3D" id="3.30.70.240">
    <property type="match status" value="1"/>
</dbReference>
<dbReference type="Pfam" id="PF22042">
    <property type="entry name" value="EF-G_D2"/>
    <property type="match status" value="1"/>
</dbReference>
<gene>
    <name evidence="8 10" type="primary">fusA</name>
    <name evidence="10" type="ORF">IRI77_26180</name>
</gene>
<feature type="domain" description="Tr-type G" evidence="9">
    <location>
        <begin position="8"/>
        <end position="283"/>
    </location>
</feature>
<dbReference type="CDD" id="cd01434">
    <property type="entry name" value="EFG_mtEFG1_IV"/>
    <property type="match status" value="1"/>
</dbReference>
<evidence type="ECO:0000313" key="10">
    <source>
        <dbReference type="EMBL" id="QOY86277.1"/>
    </source>
</evidence>
<dbReference type="InterPro" id="IPR009022">
    <property type="entry name" value="EFG_III"/>
</dbReference>
<organism evidence="10 11">
    <name type="scientific">Paludibaculum fermentans</name>
    <dbReference type="NCBI Taxonomy" id="1473598"/>
    <lineage>
        <taxon>Bacteria</taxon>
        <taxon>Pseudomonadati</taxon>
        <taxon>Acidobacteriota</taxon>
        <taxon>Terriglobia</taxon>
        <taxon>Bryobacterales</taxon>
        <taxon>Bryobacteraceae</taxon>
        <taxon>Paludibaculum</taxon>
    </lineage>
</organism>
<dbReference type="InterPro" id="IPR035649">
    <property type="entry name" value="EFG_V"/>
</dbReference>
<dbReference type="EMBL" id="CP063849">
    <property type="protein sequence ID" value="QOY86277.1"/>
    <property type="molecule type" value="Genomic_DNA"/>
</dbReference>
<dbReference type="InterPro" id="IPR020568">
    <property type="entry name" value="Ribosomal_Su5_D2-typ_SF"/>
</dbReference>
<feature type="binding site" evidence="8">
    <location>
        <begin position="17"/>
        <end position="24"/>
    </location>
    <ligand>
        <name>GTP</name>
        <dbReference type="ChEBI" id="CHEBI:37565"/>
    </ligand>
</feature>
<dbReference type="NCBIfam" id="TIGR00484">
    <property type="entry name" value="EF-G"/>
    <property type="match status" value="1"/>
</dbReference>
<dbReference type="GO" id="GO:0003746">
    <property type="term" value="F:translation elongation factor activity"/>
    <property type="evidence" value="ECO:0007669"/>
    <property type="project" value="UniProtKB-UniRule"/>
</dbReference>
<dbReference type="CDD" id="cd01886">
    <property type="entry name" value="EF-G"/>
    <property type="match status" value="1"/>
</dbReference>
<dbReference type="NCBIfam" id="NF009379">
    <property type="entry name" value="PRK12740.1-3"/>
    <property type="match status" value="1"/>
</dbReference>
<comment type="subcellular location">
    <subcellularLocation>
        <location evidence="8">Cytoplasm</location>
    </subcellularLocation>
</comment>
<dbReference type="Gene3D" id="3.30.70.870">
    <property type="entry name" value="Elongation Factor G (Translational Gtpase), domain 3"/>
    <property type="match status" value="1"/>
</dbReference>
<dbReference type="FunFam" id="3.30.70.870:FF:000001">
    <property type="entry name" value="Elongation factor G"/>
    <property type="match status" value="1"/>
</dbReference>
<evidence type="ECO:0000313" key="11">
    <source>
        <dbReference type="Proteomes" id="UP000593892"/>
    </source>
</evidence>
<dbReference type="InterPro" id="IPR005225">
    <property type="entry name" value="Small_GTP-bd"/>
</dbReference>
<dbReference type="Pfam" id="PF00009">
    <property type="entry name" value="GTP_EFTU"/>
    <property type="match status" value="1"/>
</dbReference>
<dbReference type="KEGG" id="pfer:IRI77_26180"/>
<dbReference type="Proteomes" id="UP000593892">
    <property type="component" value="Chromosome"/>
</dbReference>
<dbReference type="PROSITE" id="PS51722">
    <property type="entry name" value="G_TR_2"/>
    <property type="match status" value="1"/>
</dbReference>
<keyword evidence="6 8" id="KW-0342">GTP-binding</keyword>
<keyword evidence="3 8" id="KW-0547">Nucleotide-binding</keyword>
<dbReference type="PRINTS" id="PR00315">
    <property type="entry name" value="ELONGATNFCT"/>
</dbReference>
<dbReference type="NCBIfam" id="TIGR00231">
    <property type="entry name" value="small_GTP"/>
    <property type="match status" value="1"/>
</dbReference>
<dbReference type="SUPFAM" id="SSF50447">
    <property type="entry name" value="Translation proteins"/>
    <property type="match status" value="1"/>
</dbReference>
<evidence type="ECO:0000256" key="3">
    <source>
        <dbReference type="ARBA" id="ARBA00022741"/>
    </source>
</evidence>
<dbReference type="GO" id="GO:0003924">
    <property type="term" value="F:GTPase activity"/>
    <property type="evidence" value="ECO:0007669"/>
    <property type="project" value="InterPro"/>
</dbReference>
<dbReference type="GO" id="GO:0032790">
    <property type="term" value="P:ribosome disassembly"/>
    <property type="evidence" value="ECO:0007669"/>
    <property type="project" value="TreeGrafter"/>
</dbReference>
<dbReference type="SUPFAM" id="SSF54980">
    <property type="entry name" value="EF-G C-terminal domain-like"/>
    <property type="match status" value="2"/>
</dbReference>
<dbReference type="InterPro" id="IPR004540">
    <property type="entry name" value="Transl_elong_EFG/EF2"/>
</dbReference>
<evidence type="ECO:0000256" key="4">
    <source>
        <dbReference type="ARBA" id="ARBA00022768"/>
    </source>
</evidence>
<name>A0A7S7NMB6_PALFE</name>
<keyword evidence="5 8" id="KW-0648">Protein biosynthesis</keyword>
<sequence>MPRTIALEKMRNIGIMAHIDAGKTTTTERILYYTGRTYKIGEVHEGTATMDWMVQEQERGITITSAATTCSWNDYQINIIDTPGHVDFTAEVERSLRVLDGAVAVFDAVAGVQPQSETVWRQADKYAVPRVCFINKMDRVGADFFHAVATIEDRLHARAVPIQLPVGAEDQFKGIIDLVTMKARIWRDETLGAAFDDVDIPADLLDQAKEYREKMVEAAAEADDILMEKYLNGETLTTTEIISGLRKATIAQTIFPVICGTAFKNKGVQNMLDSVVDLLPSPLDIPPIKGYDVDDRSIELVRHADDSEPFSALIFKIMTDSFVGQLAFIRVYSGKLNTGDTILNVSKGRRERIGRLVKMHANKREEITEIYAGDIAACVGLKSVITSDTICSEEHPISLEAIEFAAPVIQLAIEPKTKADQEKLGMAIAKLVQEDPTLKVNTDPETGQTILSGMGELHLEIIVDRLQREFNVGANVGKPQVAYRETIRKKSDGEGRFVRQTGGRGQYGHIKLHLEPNPEKEYEFVNGIVGGTVPKEYIGPAEKGIVEALEGGILAGFPMANVKVTIYDGSYHDVDSSEMAFKIAGSMALKDAAHKAKPVLLEPVMSVEVVVPDEYMGSVNGDLISRRGRLEGMELKGNTQIIKAMVPLSEMFGYATEIRSRTQGRGSFTMHFGRYEEAPQSVTEEVINKMKGQSPS</sequence>
<dbReference type="FunFam" id="3.30.70.240:FF:000001">
    <property type="entry name" value="Elongation factor G"/>
    <property type="match status" value="1"/>
</dbReference>
<dbReference type="Gene3D" id="2.40.30.10">
    <property type="entry name" value="Translation factors"/>
    <property type="match status" value="1"/>
</dbReference>
<dbReference type="CDD" id="cd04088">
    <property type="entry name" value="EFG_mtEFG_II"/>
    <property type="match status" value="1"/>
</dbReference>
<dbReference type="FunFam" id="3.30.230.10:FF:000003">
    <property type="entry name" value="Elongation factor G"/>
    <property type="match status" value="1"/>
</dbReference>
<dbReference type="SMART" id="SM00889">
    <property type="entry name" value="EFG_IV"/>
    <property type="match status" value="1"/>
</dbReference>
<dbReference type="InterPro" id="IPR000640">
    <property type="entry name" value="EFG_V-like"/>
</dbReference>
<dbReference type="InterPro" id="IPR009000">
    <property type="entry name" value="Transl_B-barrel_sf"/>
</dbReference>
<dbReference type="CDD" id="cd03713">
    <property type="entry name" value="EFG_mtEFG_C"/>
    <property type="match status" value="1"/>
</dbReference>
<dbReference type="PROSITE" id="PS00301">
    <property type="entry name" value="G_TR_1"/>
    <property type="match status" value="1"/>
</dbReference>
<feature type="binding site" evidence="8">
    <location>
        <begin position="81"/>
        <end position="85"/>
    </location>
    <ligand>
        <name>GTP</name>
        <dbReference type="ChEBI" id="CHEBI:37565"/>
    </ligand>
</feature>
<dbReference type="Pfam" id="PF14492">
    <property type="entry name" value="EFG_III"/>
    <property type="match status" value="1"/>
</dbReference>
<dbReference type="NCBIfam" id="NF009381">
    <property type="entry name" value="PRK12740.1-5"/>
    <property type="match status" value="1"/>
</dbReference>